<evidence type="ECO:0000256" key="3">
    <source>
        <dbReference type="ARBA" id="ARBA00011738"/>
    </source>
</evidence>
<keyword evidence="10" id="KW-0464">Manganese</keyword>
<evidence type="ECO:0000256" key="11">
    <source>
        <dbReference type="ARBA" id="ARBA00032593"/>
    </source>
</evidence>
<dbReference type="InterPro" id="IPR036388">
    <property type="entry name" value="WH-like_DNA-bd_sf"/>
</dbReference>
<accession>A0ABR9N239</accession>
<dbReference type="InterPro" id="IPR022689">
    <property type="entry name" value="Iron_dep_repressor"/>
</dbReference>
<dbReference type="Pfam" id="PF04023">
    <property type="entry name" value="FeoA"/>
    <property type="match status" value="1"/>
</dbReference>
<dbReference type="InterPro" id="IPR001367">
    <property type="entry name" value="Fe_dep_repressor"/>
</dbReference>
<dbReference type="RefSeq" id="WP_192864276.1">
    <property type="nucleotide sequence ID" value="NZ_JADAQT010000105.1"/>
</dbReference>
<organism evidence="13 14">
    <name type="scientific">Myceligenerans pegani</name>
    <dbReference type="NCBI Taxonomy" id="2776917"/>
    <lineage>
        <taxon>Bacteria</taxon>
        <taxon>Bacillati</taxon>
        <taxon>Actinomycetota</taxon>
        <taxon>Actinomycetes</taxon>
        <taxon>Micrococcales</taxon>
        <taxon>Promicromonosporaceae</taxon>
        <taxon>Myceligenerans</taxon>
    </lineage>
</organism>
<proteinExistence type="inferred from homology"/>
<dbReference type="Pfam" id="PF01325">
    <property type="entry name" value="Fe_dep_repress"/>
    <property type="match status" value="1"/>
</dbReference>
<comment type="subunit">
    <text evidence="3">Homodimer.</text>
</comment>
<dbReference type="SMART" id="SM00529">
    <property type="entry name" value="HTH_DTXR"/>
    <property type="match status" value="1"/>
</dbReference>
<reference evidence="13 14" key="1">
    <citation type="submission" date="2020-10" db="EMBL/GenBank/DDBJ databases">
        <title>Myceligenerans pegani sp. nov., an endophytic actinomycete isolated from Peganum harmala L. in Xinjiang, China.</title>
        <authorList>
            <person name="Xin L."/>
        </authorList>
    </citation>
    <scope>NUCLEOTIDE SEQUENCE [LARGE SCALE GENOMIC DNA]</scope>
    <source>
        <strain evidence="13 14">TRM65318</strain>
    </source>
</reference>
<dbReference type="InterPro" id="IPR022687">
    <property type="entry name" value="HTH_DTXR"/>
</dbReference>
<dbReference type="PANTHER" id="PTHR33238:SF11">
    <property type="entry name" value="TRANSCRIPTIONAL REGULATOR MNTR"/>
    <property type="match status" value="1"/>
</dbReference>
<dbReference type="PANTHER" id="PTHR33238">
    <property type="entry name" value="IRON (METAL) DEPENDENT REPRESSOR, DTXR FAMILY"/>
    <property type="match status" value="1"/>
</dbReference>
<evidence type="ECO:0000256" key="2">
    <source>
        <dbReference type="ARBA" id="ARBA00007871"/>
    </source>
</evidence>
<evidence type="ECO:0000256" key="9">
    <source>
        <dbReference type="ARBA" id="ARBA00023163"/>
    </source>
</evidence>
<dbReference type="InterPro" id="IPR008988">
    <property type="entry name" value="Transcriptional_repressor_C"/>
</dbReference>
<dbReference type="Pfam" id="PF02742">
    <property type="entry name" value="Fe_dep_repr_C"/>
    <property type="match status" value="1"/>
</dbReference>
<evidence type="ECO:0000313" key="14">
    <source>
        <dbReference type="Proteomes" id="UP000625527"/>
    </source>
</evidence>
<dbReference type="PROSITE" id="PS50944">
    <property type="entry name" value="HTH_DTXR"/>
    <property type="match status" value="1"/>
</dbReference>
<dbReference type="InterPro" id="IPR036390">
    <property type="entry name" value="WH_DNA-bd_sf"/>
</dbReference>
<evidence type="ECO:0000313" key="13">
    <source>
        <dbReference type="EMBL" id="MBE1877722.1"/>
    </source>
</evidence>
<sequence length="247" mass="26482">MNVSPPSVPAELTPVAQDYLKAVWSEQEWSTKKVTSKQLSDRLGVGASTVSETVRRLCDQGLLDHAPYGAVELTESGRRLALQMVRRHRLLETFLVNELGYGWDEVHDEAEILEHAVSDLLVERLDARLGRPGRDPHGDPIPAADGTVVRPAAVPMSEMGAGESGVVVRISDADPDALRYLDEIGLGLDARVSVTTRREFAGTLHVAWASPTEAPDDGGRGAAGAGPVAGSTDLGLLAASRVWVHRE</sequence>
<comment type="subcellular location">
    <subcellularLocation>
        <location evidence="1">Cytoplasm</location>
    </subcellularLocation>
</comment>
<protein>
    <recommendedName>
        <fullName evidence="11">Manganese transport regulator</fullName>
    </recommendedName>
</protein>
<dbReference type="SUPFAM" id="SSF47979">
    <property type="entry name" value="Iron-dependent repressor protein, dimerization domain"/>
    <property type="match status" value="1"/>
</dbReference>
<dbReference type="InterPro" id="IPR050536">
    <property type="entry name" value="DtxR_MntR_Metal-Reg"/>
</dbReference>
<keyword evidence="9" id="KW-0804">Transcription</keyword>
<comment type="caution">
    <text evidence="13">The sequence shown here is derived from an EMBL/GenBank/DDBJ whole genome shotgun (WGS) entry which is preliminary data.</text>
</comment>
<dbReference type="InterPro" id="IPR036421">
    <property type="entry name" value="Fe_dep_repressor_sf"/>
</dbReference>
<gene>
    <name evidence="13" type="ORF">IHE71_18700</name>
</gene>
<comment type="similarity">
    <text evidence="2">Belongs to the DtxR/MntR family.</text>
</comment>
<dbReference type="SMART" id="SM00899">
    <property type="entry name" value="FeoA"/>
    <property type="match status" value="1"/>
</dbReference>
<dbReference type="InterPro" id="IPR007167">
    <property type="entry name" value="Fe-transptr_FeoA-like"/>
</dbReference>
<evidence type="ECO:0000256" key="5">
    <source>
        <dbReference type="ARBA" id="ARBA00022491"/>
    </source>
</evidence>
<dbReference type="Proteomes" id="UP000625527">
    <property type="component" value="Unassembled WGS sequence"/>
</dbReference>
<keyword evidence="5" id="KW-0678">Repressor</keyword>
<evidence type="ECO:0000256" key="10">
    <source>
        <dbReference type="ARBA" id="ARBA00023211"/>
    </source>
</evidence>
<dbReference type="Gene3D" id="1.10.10.10">
    <property type="entry name" value="Winged helix-like DNA-binding domain superfamily/Winged helix DNA-binding domain"/>
    <property type="match status" value="1"/>
</dbReference>
<keyword evidence="14" id="KW-1185">Reference proteome</keyword>
<keyword evidence="7" id="KW-0238">DNA-binding</keyword>
<dbReference type="SUPFAM" id="SSF50037">
    <property type="entry name" value="C-terminal domain of transcriptional repressors"/>
    <property type="match status" value="1"/>
</dbReference>
<evidence type="ECO:0000259" key="12">
    <source>
        <dbReference type="PROSITE" id="PS50944"/>
    </source>
</evidence>
<keyword evidence="8" id="KW-0010">Activator</keyword>
<dbReference type="SUPFAM" id="SSF46785">
    <property type="entry name" value="Winged helix' DNA-binding domain"/>
    <property type="match status" value="1"/>
</dbReference>
<evidence type="ECO:0000256" key="6">
    <source>
        <dbReference type="ARBA" id="ARBA00023015"/>
    </source>
</evidence>
<evidence type="ECO:0000256" key="7">
    <source>
        <dbReference type="ARBA" id="ARBA00023125"/>
    </source>
</evidence>
<dbReference type="Gene3D" id="1.10.60.10">
    <property type="entry name" value="Iron dependent repressor, metal binding and dimerisation domain"/>
    <property type="match status" value="1"/>
</dbReference>
<dbReference type="EMBL" id="JADAQT010000105">
    <property type="protein sequence ID" value="MBE1877722.1"/>
    <property type="molecule type" value="Genomic_DNA"/>
</dbReference>
<evidence type="ECO:0000256" key="1">
    <source>
        <dbReference type="ARBA" id="ARBA00004496"/>
    </source>
</evidence>
<evidence type="ECO:0000256" key="8">
    <source>
        <dbReference type="ARBA" id="ARBA00023159"/>
    </source>
</evidence>
<keyword evidence="4" id="KW-0963">Cytoplasm</keyword>
<feature type="domain" description="HTH dtxR-type" evidence="12">
    <location>
        <begin position="12"/>
        <end position="74"/>
    </location>
</feature>
<evidence type="ECO:0000256" key="4">
    <source>
        <dbReference type="ARBA" id="ARBA00022490"/>
    </source>
</evidence>
<name>A0ABR9N239_9MICO</name>
<keyword evidence="6" id="KW-0805">Transcription regulation</keyword>